<protein>
    <submittedName>
        <fullName evidence="1">Uncharacterized protein</fullName>
    </submittedName>
</protein>
<dbReference type="EMBL" id="JBBNAE010000006">
    <property type="protein sequence ID" value="KAK9116377.1"/>
    <property type="molecule type" value="Genomic_DNA"/>
</dbReference>
<gene>
    <name evidence="1" type="ORF">Sjap_015324</name>
</gene>
<dbReference type="Proteomes" id="UP001417504">
    <property type="component" value="Unassembled WGS sequence"/>
</dbReference>
<proteinExistence type="predicted"/>
<evidence type="ECO:0000313" key="1">
    <source>
        <dbReference type="EMBL" id="KAK9116377.1"/>
    </source>
</evidence>
<comment type="caution">
    <text evidence="1">The sequence shown here is derived from an EMBL/GenBank/DDBJ whole genome shotgun (WGS) entry which is preliminary data.</text>
</comment>
<accession>A0AAP0NQQ2</accession>
<sequence length="62" mass="6877">MAFKTSTISLALTFFGVLAFIFGVVAENKKVSNLGQIPLKQEHNKCLSEHLRGFLIHSVVVF</sequence>
<organism evidence="1 2">
    <name type="scientific">Stephania japonica</name>
    <dbReference type="NCBI Taxonomy" id="461633"/>
    <lineage>
        <taxon>Eukaryota</taxon>
        <taxon>Viridiplantae</taxon>
        <taxon>Streptophyta</taxon>
        <taxon>Embryophyta</taxon>
        <taxon>Tracheophyta</taxon>
        <taxon>Spermatophyta</taxon>
        <taxon>Magnoliopsida</taxon>
        <taxon>Ranunculales</taxon>
        <taxon>Menispermaceae</taxon>
        <taxon>Menispermoideae</taxon>
        <taxon>Cissampelideae</taxon>
        <taxon>Stephania</taxon>
    </lineage>
</organism>
<evidence type="ECO:0000313" key="2">
    <source>
        <dbReference type="Proteomes" id="UP001417504"/>
    </source>
</evidence>
<keyword evidence="2" id="KW-1185">Reference proteome</keyword>
<name>A0AAP0NQQ2_9MAGN</name>
<dbReference type="AlphaFoldDB" id="A0AAP0NQQ2"/>
<reference evidence="1 2" key="1">
    <citation type="submission" date="2024-01" db="EMBL/GenBank/DDBJ databases">
        <title>Genome assemblies of Stephania.</title>
        <authorList>
            <person name="Yang L."/>
        </authorList>
    </citation>
    <scope>NUCLEOTIDE SEQUENCE [LARGE SCALE GENOMIC DNA]</scope>
    <source>
        <strain evidence="1">QJT</strain>
        <tissue evidence="1">Leaf</tissue>
    </source>
</reference>